<reference evidence="3" key="1">
    <citation type="submission" date="2019-03" db="EMBL/GenBank/DDBJ databases">
        <authorList>
            <consortium name="Pathogen Informatics"/>
        </authorList>
    </citation>
    <scope>NUCLEOTIDE SEQUENCE</scope>
    <source>
        <strain evidence="3">5012STDY7626361</strain>
    </source>
</reference>
<evidence type="ECO:0000313" key="3">
    <source>
        <dbReference type="EMBL" id="VGM67152.1"/>
    </source>
</evidence>
<name>A0A486WTB6_KLEPN</name>
<evidence type="ECO:0000256" key="1">
    <source>
        <dbReference type="ARBA" id="ARBA00008909"/>
    </source>
</evidence>
<dbReference type="GO" id="GO:0006260">
    <property type="term" value="P:DNA replication"/>
    <property type="evidence" value="ECO:0007669"/>
    <property type="project" value="UniProtKB-KW"/>
</dbReference>
<gene>
    <name evidence="3" type="ORF">SAMEA4873562_05225</name>
</gene>
<dbReference type="AlphaFoldDB" id="A0A486WTB6"/>
<accession>A0A486WTB6</accession>
<organism evidence="3">
    <name type="scientific">Klebsiella pneumoniae</name>
    <dbReference type="NCBI Taxonomy" id="573"/>
    <lineage>
        <taxon>Bacteria</taxon>
        <taxon>Pseudomonadati</taxon>
        <taxon>Pseudomonadota</taxon>
        <taxon>Gammaproteobacteria</taxon>
        <taxon>Enterobacterales</taxon>
        <taxon>Enterobacteriaceae</taxon>
        <taxon>Klebsiella/Raoultella group</taxon>
        <taxon>Klebsiella</taxon>
        <taxon>Klebsiella pneumoniae complex</taxon>
    </lineage>
</organism>
<sequence length="327" mass="39068">MGRLYNKKDNVKFENLSDRSEKDKVWDTQRKYCDLVSELYFQSVEFERYFERMEDCSGRLEFNQLLDRETGEIKIKLTNAHFCRVRHCPVCQWRKSLMWKAKFYKALPEIESEYKSARWMFLTLTVENCEITDLKNTLANMNKAFKKLIKRKHFLKYNLGFVKTTEITKPKTKKDSNKAHPHFHILLMMKSTYFKDGYLKTEDWAEIWRDCLGVSYTPITDIRKVRTKLTGEANRSALADAVAETLKYAVKPADMTRDREWFHELTRQVFKLRFVSTGGVLKDLFKEDASEEDLLLLSEEEETDKELGSLYFNWYKTKSKYRRKVDK</sequence>
<keyword evidence="2" id="KW-0235">DNA replication</keyword>
<dbReference type="Pfam" id="PF01446">
    <property type="entry name" value="Rep_1"/>
    <property type="match status" value="1"/>
</dbReference>
<dbReference type="GO" id="GO:0003677">
    <property type="term" value="F:DNA binding"/>
    <property type="evidence" value="ECO:0007669"/>
    <property type="project" value="InterPro"/>
</dbReference>
<evidence type="ECO:0000256" key="2">
    <source>
        <dbReference type="ARBA" id="ARBA00022705"/>
    </source>
</evidence>
<dbReference type="InterPro" id="IPR000989">
    <property type="entry name" value="Rep"/>
</dbReference>
<protein>
    <submittedName>
        <fullName evidence="3">Replication protein</fullName>
    </submittedName>
</protein>
<comment type="similarity">
    <text evidence="1">Belongs to the Gram-positive plasmids replication protein type 1 family.</text>
</comment>
<proteinExistence type="inferred from homology"/>
<dbReference type="EMBL" id="CAAHDK010000032">
    <property type="protein sequence ID" value="VGM67152.1"/>
    <property type="molecule type" value="Genomic_DNA"/>
</dbReference>